<dbReference type="Pfam" id="PF09954">
    <property type="entry name" value="DUF2188"/>
    <property type="match status" value="1"/>
</dbReference>
<accession>A0ABX0KS18</accession>
<dbReference type="Proteomes" id="UP000712570">
    <property type="component" value="Unassembled WGS sequence"/>
</dbReference>
<sequence length="72" mass="8083">MKNQWVVKHDKNWALKGEGNLRVTKVYSTQAEAIQAGKIAAQSQESELIIQGRDGKIRERSTYGKDPFPPKG</sequence>
<comment type="caution">
    <text evidence="2">The sequence shown here is derived from an EMBL/GenBank/DDBJ whole genome shotgun (WGS) entry which is preliminary data.</text>
</comment>
<dbReference type="InterPro" id="IPR018691">
    <property type="entry name" value="DUF2188"/>
</dbReference>
<reference evidence="2 3" key="1">
    <citation type="submission" date="2020-03" db="EMBL/GenBank/DDBJ databases">
        <title>Draft genome sequence of environmentally isolated violet-colored cultures.</title>
        <authorList>
            <person name="Wilson H.S."/>
        </authorList>
    </citation>
    <scope>NUCLEOTIDE SEQUENCE [LARGE SCALE GENOMIC DNA]</scope>
    <source>
        <strain evidence="2 3">HSC-16F04</strain>
    </source>
</reference>
<gene>
    <name evidence="2" type="ORF">HA050_01750</name>
</gene>
<dbReference type="RefSeq" id="WP_166821277.1">
    <property type="nucleotide sequence ID" value="NZ_JAAOLX010000001.1"/>
</dbReference>
<dbReference type="EMBL" id="JAAOLX010000001">
    <property type="protein sequence ID" value="NHQ84837.1"/>
    <property type="molecule type" value="Genomic_DNA"/>
</dbReference>
<feature type="region of interest" description="Disordered" evidence="1">
    <location>
        <begin position="52"/>
        <end position="72"/>
    </location>
</feature>
<evidence type="ECO:0000313" key="2">
    <source>
        <dbReference type="EMBL" id="NHQ84837.1"/>
    </source>
</evidence>
<evidence type="ECO:0000313" key="3">
    <source>
        <dbReference type="Proteomes" id="UP000712570"/>
    </source>
</evidence>
<proteinExistence type="predicted"/>
<evidence type="ECO:0000256" key="1">
    <source>
        <dbReference type="SAM" id="MobiDB-lite"/>
    </source>
</evidence>
<name>A0ABX0KS18_9NEIS</name>
<organism evidence="2 3">
    <name type="scientific">Iodobacter violaceini</name>
    <dbReference type="NCBI Taxonomy" id="3044271"/>
    <lineage>
        <taxon>Bacteria</taxon>
        <taxon>Pseudomonadati</taxon>
        <taxon>Pseudomonadota</taxon>
        <taxon>Betaproteobacteria</taxon>
        <taxon>Neisseriales</taxon>
        <taxon>Chitinibacteraceae</taxon>
        <taxon>Iodobacter</taxon>
    </lineage>
</organism>
<protein>
    <submittedName>
        <fullName evidence="2">DUF2188 domain-containing protein</fullName>
    </submittedName>
</protein>
<keyword evidence="3" id="KW-1185">Reference proteome</keyword>
<feature type="compositionally biased region" description="Basic and acidic residues" evidence="1">
    <location>
        <begin position="53"/>
        <end position="63"/>
    </location>
</feature>